<evidence type="ECO:0000313" key="1">
    <source>
        <dbReference type="EMBL" id="CAG5077422.1"/>
    </source>
</evidence>
<reference evidence="1 2" key="1">
    <citation type="submission" date="2021-04" db="EMBL/GenBank/DDBJ databases">
        <authorList>
            <person name="Bliznina A."/>
        </authorList>
    </citation>
    <scope>NUCLEOTIDE SEQUENCE [LARGE SCALE GENOMIC DNA]</scope>
</reference>
<dbReference type="Proteomes" id="UP001158576">
    <property type="component" value="Chromosome PAR"/>
</dbReference>
<keyword evidence="2" id="KW-1185">Reference proteome</keyword>
<accession>A0ABN7RPR9</accession>
<evidence type="ECO:0000313" key="2">
    <source>
        <dbReference type="Proteomes" id="UP001158576"/>
    </source>
</evidence>
<dbReference type="EMBL" id="OU015568">
    <property type="protein sequence ID" value="CAG5077422.1"/>
    <property type="molecule type" value="Genomic_DNA"/>
</dbReference>
<organism evidence="1 2">
    <name type="scientific">Oikopleura dioica</name>
    <name type="common">Tunicate</name>
    <dbReference type="NCBI Taxonomy" id="34765"/>
    <lineage>
        <taxon>Eukaryota</taxon>
        <taxon>Metazoa</taxon>
        <taxon>Chordata</taxon>
        <taxon>Tunicata</taxon>
        <taxon>Appendicularia</taxon>
        <taxon>Copelata</taxon>
        <taxon>Oikopleuridae</taxon>
        <taxon>Oikopleura</taxon>
    </lineage>
</organism>
<gene>
    <name evidence="1" type="ORF">OKIOD_LOCUS268</name>
</gene>
<protein>
    <submittedName>
        <fullName evidence="1">Oidioi.mRNA.OKI2018_I69.PAR.g8710.t1.cds</fullName>
    </submittedName>
</protein>
<sequence>MKFGLALFAAVAKAEEYKPDRFDIVQSHAMRLLDWVETQESNPSRNKRYGNRLIGHVFGLILSGSPSFTDESICNPEGYVAEEEDVSVFSEDDYCRLNQQVNRAINSLARKFVCEGRGNVSRRVIRSAKKIKASIADRYC</sequence>
<name>A0ABN7RPR9_OIKDI</name>
<proteinExistence type="predicted"/>